<dbReference type="Gene3D" id="3.90.660.10">
    <property type="match status" value="1"/>
</dbReference>
<dbReference type="GO" id="GO:0016491">
    <property type="term" value="F:oxidoreductase activity"/>
    <property type="evidence" value="ECO:0007669"/>
    <property type="project" value="UniProtKB-KW"/>
</dbReference>
<dbReference type="InterPro" id="IPR002937">
    <property type="entry name" value="Amino_oxidase"/>
</dbReference>
<gene>
    <name evidence="7" type="ORF">JAAARDRAFT_56889</name>
</gene>
<keyword evidence="8" id="KW-1185">Reference proteome</keyword>
<evidence type="ECO:0000256" key="4">
    <source>
        <dbReference type="RuleBase" id="RU362067"/>
    </source>
</evidence>
<organism evidence="7 8">
    <name type="scientific">Jaapia argillacea MUCL 33604</name>
    <dbReference type="NCBI Taxonomy" id="933084"/>
    <lineage>
        <taxon>Eukaryota</taxon>
        <taxon>Fungi</taxon>
        <taxon>Dikarya</taxon>
        <taxon>Basidiomycota</taxon>
        <taxon>Agaricomycotina</taxon>
        <taxon>Agaricomycetes</taxon>
        <taxon>Agaricomycetidae</taxon>
        <taxon>Jaapiales</taxon>
        <taxon>Jaapiaceae</taxon>
        <taxon>Jaapia</taxon>
    </lineage>
</organism>
<evidence type="ECO:0000256" key="2">
    <source>
        <dbReference type="ARBA" id="ARBA00023002"/>
    </source>
</evidence>
<comment type="similarity">
    <text evidence="4">Belongs to the flavin monoamine oxidase family.</text>
</comment>
<sequence length="504" mass="56764">MPFRPFYVLLLLAAISTSYAIPFPRRSASSSTNASVLILGGGVAGVIAARTLHEQGITNYLIIEARNELGGRLTSHKFGAKDHQYTVEVGANWVQGTETPGGNTNPIWTLANKHNVSTVYSDYFDSMTTYDYTGQMDYLDLFNKSIDAYTMLTDVAGARVARREVDSTSRTGYSLIGSKPQTPQEMAAEYYQFDWEYAQTPEETSWIASSWANNFTFDPSEGGFSDENYLCIDQRGFKTIVQAEASEFLDQHQVLYNATITDIAYSPSGVQVSLADGRVINGQYSIVTFSLGVLQHDDVVFEPTLPDWKVEAIQSMTMATYSKIFFQFPDNFWFDTQFALYADKERGRYPVWQSLDLQGFFEGSGILFVTVTGDFSERIEALPDSQVQLEILSVLRNMFPNVTIPDPIDFYYQRWHSDPLFRGSYSNWPASFFSEHHENLRADIHGRLWFAGEHTSMKWFGFLHGAYFEGLDVATRVADCINGGGCISLQHFNEVKNARSYTVG</sequence>
<comment type="cofactor">
    <cofactor evidence="1 4">
        <name>FAD</name>
        <dbReference type="ChEBI" id="CHEBI:57692"/>
    </cofactor>
</comment>
<keyword evidence="4" id="KW-0274">FAD</keyword>
<protein>
    <recommendedName>
        <fullName evidence="4">Amine oxidase</fullName>
        <ecNumber evidence="4">1.4.3.-</ecNumber>
    </recommendedName>
</protein>
<dbReference type="InParanoid" id="A0A067Q1G6"/>
<evidence type="ECO:0000313" key="7">
    <source>
        <dbReference type="EMBL" id="KDQ59970.1"/>
    </source>
</evidence>
<dbReference type="Pfam" id="PF01593">
    <property type="entry name" value="Amino_oxidase"/>
    <property type="match status" value="1"/>
</dbReference>
<dbReference type="PANTHER" id="PTHR10742">
    <property type="entry name" value="FLAVIN MONOAMINE OXIDASE"/>
    <property type="match status" value="1"/>
</dbReference>
<dbReference type="OrthoDB" id="5046242at2759"/>
<keyword evidence="4" id="KW-0285">Flavoprotein</keyword>
<dbReference type="HOGENOM" id="CLU_004498_6_1_1"/>
<dbReference type="AlphaFoldDB" id="A0A067Q1G6"/>
<evidence type="ECO:0000256" key="3">
    <source>
        <dbReference type="PIRSR" id="PIRSR601613-1"/>
    </source>
</evidence>
<dbReference type="STRING" id="933084.A0A067Q1G6"/>
<feature type="binding site" evidence="3">
    <location>
        <begin position="64"/>
        <end position="65"/>
    </location>
    <ligand>
        <name>FAD</name>
        <dbReference type="ChEBI" id="CHEBI:57692"/>
    </ligand>
</feature>
<evidence type="ECO:0000313" key="8">
    <source>
        <dbReference type="Proteomes" id="UP000027265"/>
    </source>
</evidence>
<evidence type="ECO:0000259" key="6">
    <source>
        <dbReference type="Pfam" id="PF01593"/>
    </source>
</evidence>
<proteinExistence type="inferred from homology"/>
<dbReference type="Proteomes" id="UP000027265">
    <property type="component" value="Unassembled WGS sequence"/>
</dbReference>
<keyword evidence="2 4" id="KW-0560">Oxidoreductase</keyword>
<dbReference type="InterPro" id="IPR001613">
    <property type="entry name" value="Flavin_amine_oxidase"/>
</dbReference>
<feature type="chain" id="PRO_5001647181" description="Amine oxidase" evidence="5">
    <location>
        <begin position="21"/>
        <end position="504"/>
    </location>
</feature>
<dbReference type="PANTHER" id="PTHR10742:SF313">
    <property type="entry name" value="AMINE OXIDASE"/>
    <property type="match status" value="1"/>
</dbReference>
<reference evidence="8" key="1">
    <citation type="journal article" date="2014" name="Proc. Natl. Acad. Sci. U.S.A.">
        <title>Extensive sampling of basidiomycete genomes demonstrates inadequacy of the white-rot/brown-rot paradigm for wood decay fungi.</title>
        <authorList>
            <person name="Riley R."/>
            <person name="Salamov A.A."/>
            <person name="Brown D.W."/>
            <person name="Nagy L.G."/>
            <person name="Floudas D."/>
            <person name="Held B.W."/>
            <person name="Levasseur A."/>
            <person name="Lombard V."/>
            <person name="Morin E."/>
            <person name="Otillar R."/>
            <person name="Lindquist E.A."/>
            <person name="Sun H."/>
            <person name="LaButti K.M."/>
            <person name="Schmutz J."/>
            <person name="Jabbour D."/>
            <person name="Luo H."/>
            <person name="Baker S.E."/>
            <person name="Pisabarro A.G."/>
            <person name="Walton J.D."/>
            <person name="Blanchette R.A."/>
            <person name="Henrissat B."/>
            <person name="Martin F."/>
            <person name="Cullen D."/>
            <person name="Hibbett D.S."/>
            <person name="Grigoriev I.V."/>
        </authorList>
    </citation>
    <scope>NUCLEOTIDE SEQUENCE [LARGE SCALE GENOMIC DNA]</scope>
    <source>
        <strain evidence="8">MUCL 33604</strain>
    </source>
</reference>
<dbReference type="SUPFAM" id="SSF54373">
    <property type="entry name" value="FAD-linked reductases, C-terminal domain"/>
    <property type="match status" value="1"/>
</dbReference>
<evidence type="ECO:0000256" key="5">
    <source>
        <dbReference type="SAM" id="SignalP"/>
    </source>
</evidence>
<feature type="domain" description="Amine oxidase" evidence="6">
    <location>
        <begin position="43"/>
        <end position="477"/>
    </location>
</feature>
<dbReference type="EC" id="1.4.3.-" evidence="4"/>
<evidence type="ECO:0000256" key="1">
    <source>
        <dbReference type="ARBA" id="ARBA00001974"/>
    </source>
</evidence>
<keyword evidence="5" id="KW-0732">Signal</keyword>
<dbReference type="PRINTS" id="PR00757">
    <property type="entry name" value="AMINEOXDASEF"/>
</dbReference>
<dbReference type="SUPFAM" id="SSF51905">
    <property type="entry name" value="FAD/NAD(P)-binding domain"/>
    <property type="match status" value="1"/>
</dbReference>
<dbReference type="InterPro" id="IPR036188">
    <property type="entry name" value="FAD/NAD-bd_sf"/>
</dbReference>
<name>A0A067Q1G6_9AGAM</name>
<dbReference type="InterPro" id="IPR050281">
    <property type="entry name" value="Flavin_monoamine_oxidase"/>
</dbReference>
<feature type="signal peptide" evidence="5">
    <location>
        <begin position="1"/>
        <end position="20"/>
    </location>
</feature>
<dbReference type="GO" id="GO:0006598">
    <property type="term" value="P:polyamine catabolic process"/>
    <property type="evidence" value="ECO:0007669"/>
    <property type="project" value="TreeGrafter"/>
</dbReference>
<dbReference type="Gene3D" id="3.50.50.60">
    <property type="entry name" value="FAD/NAD(P)-binding domain"/>
    <property type="match status" value="1"/>
</dbReference>
<accession>A0A067Q1G6</accession>
<dbReference type="EMBL" id="KL197715">
    <property type="protein sequence ID" value="KDQ59970.1"/>
    <property type="molecule type" value="Genomic_DNA"/>
</dbReference>